<reference evidence="1" key="1">
    <citation type="submission" date="2023-07" db="EMBL/GenBank/DDBJ databases">
        <title>Black Yeasts Isolated from many extreme environments.</title>
        <authorList>
            <person name="Coleine C."/>
            <person name="Stajich J.E."/>
            <person name="Selbmann L."/>
        </authorList>
    </citation>
    <scope>NUCLEOTIDE SEQUENCE</scope>
    <source>
        <strain evidence="1">CCFEE 5714</strain>
    </source>
</reference>
<accession>A0ACC3NFZ1</accession>
<organism evidence="1 2">
    <name type="scientific">Vermiconidia calcicola</name>
    <dbReference type="NCBI Taxonomy" id="1690605"/>
    <lineage>
        <taxon>Eukaryota</taxon>
        <taxon>Fungi</taxon>
        <taxon>Dikarya</taxon>
        <taxon>Ascomycota</taxon>
        <taxon>Pezizomycotina</taxon>
        <taxon>Dothideomycetes</taxon>
        <taxon>Dothideomycetidae</taxon>
        <taxon>Mycosphaerellales</taxon>
        <taxon>Extremaceae</taxon>
        <taxon>Vermiconidia</taxon>
    </lineage>
</organism>
<dbReference type="EMBL" id="JAUTXU010000043">
    <property type="protein sequence ID" value="KAK3716349.1"/>
    <property type="molecule type" value="Genomic_DNA"/>
</dbReference>
<name>A0ACC3NFZ1_9PEZI</name>
<gene>
    <name evidence="1" type="ORF">LTR37_006499</name>
</gene>
<proteinExistence type="predicted"/>
<evidence type="ECO:0000313" key="1">
    <source>
        <dbReference type="EMBL" id="KAK3716349.1"/>
    </source>
</evidence>
<protein>
    <submittedName>
        <fullName evidence="1">Uncharacterized protein</fullName>
    </submittedName>
</protein>
<dbReference type="Proteomes" id="UP001281147">
    <property type="component" value="Unassembled WGS sequence"/>
</dbReference>
<sequence length="238" mass="26544">MAEPPDLTSETVAVTCSGSPIQFHIHENLLRPHMLGECSFQPGGIRGLVCSDFRFEGFKHYARWLYKGKLDTMVYSNMEDDLSELIAAHSKDAVLDGMLALLRAFECNTLDLWDLVKPCVTVFPAGTSGRQLFMDWKVHGGIDFQNPNYGFEISSQEGYPDSVRSLAGEILVARNLAGAVELDETSNPELAMLIACGHLIKKYQGGYEEDATQRVWDANPCRYHEHVKLGLPCYKAPQ</sequence>
<comment type="caution">
    <text evidence="1">The sequence shown here is derived from an EMBL/GenBank/DDBJ whole genome shotgun (WGS) entry which is preliminary data.</text>
</comment>
<evidence type="ECO:0000313" key="2">
    <source>
        <dbReference type="Proteomes" id="UP001281147"/>
    </source>
</evidence>
<keyword evidence="2" id="KW-1185">Reference proteome</keyword>